<gene>
    <name evidence="2" type="ORF">POM88_011531</name>
</gene>
<dbReference type="Gene3D" id="2.80.10.50">
    <property type="match status" value="2"/>
</dbReference>
<dbReference type="Proteomes" id="UP001237642">
    <property type="component" value="Unassembled WGS sequence"/>
</dbReference>
<comment type="caution">
    <text evidence="2">The sequence shown here is derived from an EMBL/GenBank/DDBJ whole genome shotgun (WGS) entry which is preliminary data.</text>
</comment>
<organism evidence="2 3">
    <name type="scientific">Heracleum sosnowskyi</name>
    <dbReference type="NCBI Taxonomy" id="360622"/>
    <lineage>
        <taxon>Eukaryota</taxon>
        <taxon>Viridiplantae</taxon>
        <taxon>Streptophyta</taxon>
        <taxon>Embryophyta</taxon>
        <taxon>Tracheophyta</taxon>
        <taxon>Spermatophyta</taxon>
        <taxon>Magnoliopsida</taxon>
        <taxon>eudicotyledons</taxon>
        <taxon>Gunneridae</taxon>
        <taxon>Pentapetalae</taxon>
        <taxon>asterids</taxon>
        <taxon>campanulids</taxon>
        <taxon>Apiales</taxon>
        <taxon>Apiaceae</taxon>
        <taxon>Apioideae</taxon>
        <taxon>apioid superclade</taxon>
        <taxon>Tordylieae</taxon>
        <taxon>Tordyliinae</taxon>
        <taxon>Heracleum</taxon>
    </lineage>
</organism>
<dbReference type="SMART" id="SM00791">
    <property type="entry name" value="Agglutinin"/>
    <property type="match status" value="2"/>
</dbReference>
<sequence length="423" mass="47911">MSPPVVALPRVIELRSQFDKTLLRYVKEEGEVKGFVHFRGEQVGSADAKFEVHSSGNGNGLVHIRSCYNNKFLVLNNDNNWIAAEAEKPEEDQSMRSCTLLRPTSVDGDPKKIRLTNVHLENNICLWQAAAPYYGCVLANYSDPDASSCDVFNVIDWQSLVFLPKYVAFTGDNNLFLRAHWQEDHNYLQFWDPNMEDYPMSVGNEIVETTNVKISDDTIALRNVANNLFCTRLTTEGKEDCLNAGSNTISKWAKFKVSELIISRKIENVNFRLMDARIYGASVVMMDGSSNTNHGSETQEQTFNFSFKDKTSSTWSRNVSMKASVETSFKVGIPEIVEGEVKVGYEVAGEYMWGETKDIEEDRSFTYKVLIPPKTKVTVRLVANPCFSYYTEVKEEYLEDHNFRASGFKRVAEVSPSGEMTLI</sequence>
<dbReference type="Pfam" id="PF07468">
    <property type="entry name" value="Agglutinin"/>
    <property type="match status" value="1"/>
</dbReference>
<evidence type="ECO:0000313" key="2">
    <source>
        <dbReference type="EMBL" id="KAK1392475.1"/>
    </source>
</evidence>
<dbReference type="PANTHER" id="PTHR39244:SF5">
    <property type="entry name" value="NATTERIN-3-LIKE"/>
    <property type="match status" value="1"/>
</dbReference>
<dbReference type="Gene3D" id="2.170.15.10">
    <property type="entry name" value="Proaerolysin, chain A, domain 3"/>
    <property type="match status" value="1"/>
</dbReference>
<evidence type="ECO:0000259" key="1">
    <source>
        <dbReference type="SMART" id="SM00791"/>
    </source>
</evidence>
<keyword evidence="3" id="KW-1185">Reference proteome</keyword>
<dbReference type="InterPro" id="IPR004991">
    <property type="entry name" value="Aerolysin-like"/>
</dbReference>
<feature type="domain" description="Agglutinin" evidence="1">
    <location>
        <begin position="161"/>
        <end position="259"/>
    </location>
</feature>
<protein>
    <recommendedName>
        <fullName evidence="1">Agglutinin domain-containing protein</fullName>
    </recommendedName>
</protein>
<feature type="domain" description="Agglutinin" evidence="1">
    <location>
        <begin position="6"/>
        <end position="156"/>
    </location>
</feature>
<reference evidence="2" key="1">
    <citation type="submission" date="2023-02" db="EMBL/GenBank/DDBJ databases">
        <title>Genome of toxic invasive species Heracleum sosnowskyi carries increased number of genes despite the absence of recent whole-genome duplications.</title>
        <authorList>
            <person name="Schelkunov M."/>
            <person name="Shtratnikova V."/>
            <person name="Makarenko M."/>
            <person name="Klepikova A."/>
            <person name="Omelchenko D."/>
            <person name="Novikova G."/>
            <person name="Obukhova E."/>
            <person name="Bogdanov V."/>
            <person name="Penin A."/>
            <person name="Logacheva M."/>
        </authorList>
    </citation>
    <scope>NUCLEOTIDE SEQUENCE</scope>
    <source>
        <strain evidence="2">Hsosn_3</strain>
        <tissue evidence="2">Leaf</tissue>
    </source>
</reference>
<name>A0AAD8MWK4_9APIA</name>
<reference evidence="2" key="2">
    <citation type="submission" date="2023-05" db="EMBL/GenBank/DDBJ databases">
        <authorList>
            <person name="Schelkunov M.I."/>
        </authorList>
    </citation>
    <scope>NUCLEOTIDE SEQUENCE</scope>
    <source>
        <strain evidence="2">Hsosn_3</strain>
        <tissue evidence="2">Leaf</tissue>
    </source>
</reference>
<dbReference type="InterPro" id="IPR053237">
    <property type="entry name" value="Natterin_C"/>
</dbReference>
<dbReference type="PANTHER" id="PTHR39244">
    <property type="entry name" value="NATTERIN-4"/>
    <property type="match status" value="1"/>
</dbReference>
<dbReference type="EMBL" id="JAUIZM010000003">
    <property type="protein sequence ID" value="KAK1392475.1"/>
    <property type="molecule type" value="Genomic_DNA"/>
</dbReference>
<dbReference type="InterPro" id="IPR036242">
    <property type="entry name" value="Agglutinin_dom_sf"/>
</dbReference>
<accession>A0AAD8MWK4</accession>
<evidence type="ECO:0000313" key="3">
    <source>
        <dbReference type="Proteomes" id="UP001237642"/>
    </source>
</evidence>
<dbReference type="Pfam" id="PF03318">
    <property type="entry name" value="ETX_MTX2"/>
    <property type="match status" value="1"/>
</dbReference>
<proteinExistence type="predicted"/>
<dbReference type="SUPFAM" id="SSF50382">
    <property type="entry name" value="Agglutinin"/>
    <property type="match status" value="1"/>
</dbReference>
<dbReference type="AlphaFoldDB" id="A0AAD8MWK4"/>
<dbReference type="InterPro" id="IPR008998">
    <property type="entry name" value="Agglutinin"/>
</dbReference>
<dbReference type="SUPFAM" id="SSF56973">
    <property type="entry name" value="Aerolisin/ETX pore-forming domain"/>
    <property type="match status" value="1"/>
</dbReference>